<dbReference type="EMBL" id="FQUP01000001">
    <property type="protein sequence ID" value="SHF16746.1"/>
    <property type="molecule type" value="Genomic_DNA"/>
</dbReference>
<organism evidence="2 3">
    <name type="scientific">Kaistia soli DSM 19436</name>
    <dbReference type="NCBI Taxonomy" id="1122133"/>
    <lineage>
        <taxon>Bacteria</taxon>
        <taxon>Pseudomonadati</taxon>
        <taxon>Pseudomonadota</taxon>
        <taxon>Alphaproteobacteria</taxon>
        <taxon>Hyphomicrobiales</taxon>
        <taxon>Kaistiaceae</taxon>
        <taxon>Kaistia</taxon>
    </lineage>
</organism>
<evidence type="ECO:0000313" key="2">
    <source>
        <dbReference type="EMBL" id="SHF16746.1"/>
    </source>
</evidence>
<keyword evidence="3" id="KW-1185">Reference proteome</keyword>
<dbReference type="Proteomes" id="UP000184485">
    <property type="component" value="Unassembled WGS sequence"/>
</dbReference>
<dbReference type="InterPro" id="IPR021309">
    <property type="entry name" value="YgaP-like_TM"/>
</dbReference>
<evidence type="ECO:0000313" key="3">
    <source>
        <dbReference type="Proteomes" id="UP000184485"/>
    </source>
</evidence>
<accession>A0A1M4ZGN7</accession>
<protein>
    <recommendedName>
        <fullName evidence="1">Inner membrane protein YgaP-like transmembrane domain-containing protein</fullName>
    </recommendedName>
</protein>
<name>A0A1M4ZGN7_9HYPH</name>
<dbReference type="RefSeq" id="WP_073052310.1">
    <property type="nucleotide sequence ID" value="NZ_FQUP01000001.1"/>
</dbReference>
<reference evidence="2 3" key="1">
    <citation type="submission" date="2016-11" db="EMBL/GenBank/DDBJ databases">
        <authorList>
            <person name="Jaros S."/>
            <person name="Januszkiewicz K."/>
            <person name="Wedrychowicz H."/>
        </authorList>
    </citation>
    <scope>NUCLEOTIDE SEQUENCE [LARGE SCALE GENOMIC DNA]</scope>
    <source>
        <strain evidence="2 3">DSM 19436</strain>
    </source>
</reference>
<dbReference type="Pfam" id="PF11127">
    <property type="entry name" value="YgaP-like_TM"/>
    <property type="match status" value="1"/>
</dbReference>
<gene>
    <name evidence="2" type="ORF">SAMN02745157_1803</name>
</gene>
<evidence type="ECO:0000259" key="1">
    <source>
        <dbReference type="Pfam" id="PF11127"/>
    </source>
</evidence>
<feature type="domain" description="Inner membrane protein YgaP-like transmembrane" evidence="1">
    <location>
        <begin position="16"/>
        <end position="71"/>
    </location>
</feature>
<dbReference type="OrthoDB" id="7281899at2"/>
<proteinExistence type="predicted"/>
<dbReference type="AlphaFoldDB" id="A0A1M4ZGN7"/>
<sequence length="84" mass="9191">MIFRSRTVEPVVVPEMSTASRTLSVLGGLALAAAALRPRPNRFLSVLALATGSYLAYRGATGRCPITEALEEHFSEHPELPRRR</sequence>